<evidence type="ECO:0000256" key="2">
    <source>
        <dbReference type="ARBA" id="ARBA00022737"/>
    </source>
</evidence>
<comment type="caution">
    <text evidence="5">The sequence shown here is derived from an EMBL/GenBank/DDBJ whole genome shotgun (WGS) entry which is preliminary data.</text>
</comment>
<dbReference type="Proteomes" id="UP001143981">
    <property type="component" value="Unassembled WGS sequence"/>
</dbReference>
<organism evidence="5 6">
    <name type="scientific">Coemansia biformis</name>
    <dbReference type="NCBI Taxonomy" id="1286918"/>
    <lineage>
        <taxon>Eukaryota</taxon>
        <taxon>Fungi</taxon>
        <taxon>Fungi incertae sedis</taxon>
        <taxon>Zoopagomycota</taxon>
        <taxon>Kickxellomycotina</taxon>
        <taxon>Kickxellomycetes</taxon>
        <taxon>Kickxellales</taxon>
        <taxon>Kickxellaceae</taxon>
        <taxon>Coemansia</taxon>
    </lineage>
</organism>
<gene>
    <name evidence="5" type="primary">DCAF4</name>
    <name evidence="5" type="ORF">LPJ61_004217</name>
</gene>
<dbReference type="Pfam" id="PF00400">
    <property type="entry name" value="WD40"/>
    <property type="match status" value="1"/>
</dbReference>
<dbReference type="InterPro" id="IPR036322">
    <property type="entry name" value="WD40_repeat_dom_sf"/>
</dbReference>
<dbReference type="AlphaFoldDB" id="A0A9W7YB98"/>
<dbReference type="SUPFAM" id="SSF50978">
    <property type="entry name" value="WD40 repeat-like"/>
    <property type="match status" value="1"/>
</dbReference>
<feature type="region of interest" description="Disordered" evidence="4">
    <location>
        <begin position="69"/>
        <end position="88"/>
    </location>
</feature>
<accession>A0A9W7YB98</accession>
<name>A0A9W7YB98_9FUNG</name>
<proteinExistence type="predicted"/>
<evidence type="ECO:0000256" key="3">
    <source>
        <dbReference type="PROSITE-ProRule" id="PRU00221"/>
    </source>
</evidence>
<dbReference type="PANTHER" id="PTHR44472:SF1">
    <property type="entry name" value="DDB1 AND CUL4 ASSOCIATED FACTOR 4"/>
    <property type="match status" value="1"/>
</dbReference>
<keyword evidence="6" id="KW-1185">Reference proteome</keyword>
<sequence length="471" mass="49509">MRHDNRRARKRPRATSSGEDAAAPTRRRSGSRGQAPAAQDAPLGPSQGTAAPRAIPGFVWDAEKRRYFPAKSRAASGQQQRHEQREQRRIDDIAAAQQRQPSPRQQQRSVSSLLRCRATSQPAGAAPWAASRRVDNDQLAFACMGRSGRPIDYSNAHSIVTALCVFGAGAGQQYMAVGHRSGSLALMELDASDGVGRSVDLPASGEIAAVNHIEGRRFLFASMGAGQAGGALTVASWDRLPMAMYSFSDTSVFAASRPAVGRPFRTCVGTSAGVSVLDLAADAVRPVFNVRSHGDIVSTTFAHGPHVGFGGGRDGRIRLFDMRVDGARHDPGRGLFSGAGCRHASSVHGLGAEGWLLASASMDGRVCVWDVRMATGKKGPLAVCASGLENSSAVPAACRLGFDVRRGAVAAAGSDNQVRIWSLRSGHLLQCLPLAAAEGSCTALVLSHPEAGPPALYLGQSGTVHAFRHAV</sequence>
<reference evidence="5" key="1">
    <citation type="submission" date="2022-07" db="EMBL/GenBank/DDBJ databases">
        <title>Phylogenomic reconstructions and comparative analyses of Kickxellomycotina fungi.</title>
        <authorList>
            <person name="Reynolds N.K."/>
            <person name="Stajich J.E."/>
            <person name="Barry K."/>
            <person name="Grigoriev I.V."/>
            <person name="Crous P."/>
            <person name="Smith M.E."/>
        </authorList>
    </citation>
    <scope>NUCLEOTIDE SEQUENCE</scope>
    <source>
        <strain evidence="5">BCRC 34381</strain>
    </source>
</reference>
<dbReference type="EMBL" id="JANBOI010000895">
    <property type="protein sequence ID" value="KAJ1728105.1"/>
    <property type="molecule type" value="Genomic_DNA"/>
</dbReference>
<dbReference type="OrthoDB" id="128867at2759"/>
<evidence type="ECO:0000313" key="5">
    <source>
        <dbReference type="EMBL" id="KAJ1728105.1"/>
    </source>
</evidence>
<feature type="compositionally biased region" description="Basic residues" evidence="4">
    <location>
        <begin position="1"/>
        <end position="13"/>
    </location>
</feature>
<feature type="region of interest" description="Disordered" evidence="4">
    <location>
        <begin position="1"/>
        <end position="53"/>
    </location>
</feature>
<protein>
    <submittedName>
        <fullName evidence="5">DDB1- and CUL4-associated factor 4</fullName>
    </submittedName>
</protein>
<dbReference type="InterPro" id="IPR052254">
    <property type="entry name" value="CUL4-DDB1_E3_ligase_receptor"/>
</dbReference>
<dbReference type="Gene3D" id="2.130.10.10">
    <property type="entry name" value="YVTN repeat-like/Quinoprotein amine dehydrogenase"/>
    <property type="match status" value="1"/>
</dbReference>
<feature type="compositionally biased region" description="Low complexity" evidence="4">
    <location>
        <begin position="97"/>
        <end position="115"/>
    </location>
</feature>
<keyword evidence="2" id="KW-0677">Repeat</keyword>
<keyword evidence="1 3" id="KW-0853">WD repeat</keyword>
<evidence type="ECO:0000313" key="6">
    <source>
        <dbReference type="Proteomes" id="UP001143981"/>
    </source>
</evidence>
<dbReference type="PROSITE" id="PS50082">
    <property type="entry name" value="WD_REPEATS_2"/>
    <property type="match status" value="1"/>
</dbReference>
<dbReference type="GO" id="GO:0080008">
    <property type="term" value="C:Cul4-RING E3 ubiquitin ligase complex"/>
    <property type="evidence" value="ECO:0007669"/>
    <property type="project" value="TreeGrafter"/>
</dbReference>
<evidence type="ECO:0000256" key="1">
    <source>
        <dbReference type="ARBA" id="ARBA00022574"/>
    </source>
</evidence>
<dbReference type="InterPro" id="IPR001680">
    <property type="entry name" value="WD40_rpt"/>
</dbReference>
<dbReference type="InterPro" id="IPR015943">
    <property type="entry name" value="WD40/YVTN_repeat-like_dom_sf"/>
</dbReference>
<feature type="region of interest" description="Disordered" evidence="4">
    <location>
        <begin position="94"/>
        <end position="116"/>
    </location>
</feature>
<evidence type="ECO:0000256" key="4">
    <source>
        <dbReference type="SAM" id="MobiDB-lite"/>
    </source>
</evidence>
<feature type="repeat" description="WD" evidence="3">
    <location>
        <begin position="409"/>
        <end position="431"/>
    </location>
</feature>
<dbReference type="PANTHER" id="PTHR44472">
    <property type="entry name" value="DDB1- AND CUL4-ASSOCIATED FACTOR 4-RELATED"/>
    <property type="match status" value="1"/>
</dbReference>